<gene>
    <name evidence="5" type="ORF">QF4000096</name>
    <name evidence="4" type="ORF">wdlz-06GM60</name>
</gene>
<dbReference type="PANTHER" id="PTHR34823">
    <property type="entry name" value="GLCNAC-BINDING PROTEIN A"/>
    <property type="match status" value="1"/>
</dbReference>
<dbReference type="Gene3D" id="2.70.50.50">
    <property type="entry name" value="chitin-binding protein cbp21"/>
    <property type="match status" value="1"/>
</dbReference>
<evidence type="ECO:0000313" key="5">
    <source>
        <dbReference type="EMBL" id="QWV59682.1"/>
    </source>
</evidence>
<proteinExistence type="predicted"/>
<dbReference type="SUPFAM" id="SSF81296">
    <property type="entry name" value="E set domains"/>
    <property type="match status" value="1"/>
</dbReference>
<dbReference type="Pfam" id="PF03067">
    <property type="entry name" value="LPMO_10"/>
    <property type="match status" value="1"/>
</dbReference>
<evidence type="ECO:0000313" key="6">
    <source>
        <dbReference type="Proteomes" id="UP000214344"/>
    </source>
</evidence>
<name>A0EYV2_9ABAC</name>
<reference evidence="3 6" key="3">
    <citation type="journal article" date="2007" name="Virology">
        <title>Genome sequence and organization of a nucleopolyhedrovirus that infects the tea looper caterpillar, Ectropis obliqua.</title>
        <authorList>
            <person name="Ma X.C."/>
            <person name="Shang J.Y."/>
            <person name="Yang Z.N."/>
            <person name="Bao Y.Y."/>
            <person name="Xiao Q."/>
            <person name="Zhang C.X."/>
        </authorList>
    </citation>
    <scope>NUCLEOTIDE SEQUENCE [LARGE SCALE GENOMIC DNA]</scope>
    <source>
        <strain evidence="3 6">A1</strain>
    </source>
</reference>
<organism evidence="3 6">
    <name type="scientific">Ectropis obliqua nucleopolyhedrovirus</name>
    <dbReference type="NCBI Taxonomy" id="59376"/>
    <lineage>
        <taxon>Viruses</taxon>
        <taxon>Viruses incertae sedis</taxon>
        <taxon>Naldaviricetes</taxon>
        <taxon>Lefavirales</taxon>
        <taxon>Baculoviridae</taxon>
        <taxon>Alphabaculovirus</taxon>
        <taxon>Alphabaculovirus ecobliquae</taxon>
    </lineage>
</organism>
<keyword evidence="1" id="KW-0732">Signal</keyword>
<sequence>MYFIILALNVVLLHTINGHGYLSWPAARQYKCYRDNNFWWPETGENIPDDACREAYQTVYAKYRNAGESHGLAANAAQYMFQQYYEYAATAGPNYDDFEHIKNSVVVDSLCAAGANMRTQTFGDKSGIDIPLPNWRPDVLYHQNIPVNDLPIEISLCPTTVHEPSYFQVFVTKPDFEYDHELVWDDLEELVLTGESRLVDNTGTDESCTNSQIYKIPVRVPWRTQKFILFVRWQRRDIAGEGFYNCADVVFDKFALKHRYKTKTSSSSTKTRSADEL</sequence>
<feature type="domain" description="Chitin-binding type-4" evidence="2">
    <location>
        <begin position="19"/>
        <end position="249"/>
    </location>
</feature>
<evidence type="ECO:0000256" key="1">
    <source>
        <dbReference type="ARBA" id="ARBA00022729"/>
    </source>
</evidence>
<reference evidence="5" key="5">
    <citation type="submission" date="2021-06" db="EMBL/GenBank/DDBJ databases">
        <authorList>
            <person name="Xiao Q."/>
            <person name="Zhang X.X."/>
            <person name="Tang M.J."/>
        </authorList>
    </citation>
    <scope>NUCLEOTIDE SEQUENCE</scope>
    <source>
        <strain evidence="5">QF4</strain>
    </source>
</reference>
<reference evidence="3" key="2">
    <citation type="submission" date="2006-07" db="EMBL/GenBank/DDBJ databases">
        <authorList>
            <person name="Zhang C.-X."/>
            <person name="Yang Z.-N."/>
            <person name="Ma X.-C."/>
            <person name="Xiao Q."/>
        </authorList>
    </citation>
    <scope>NUCLEOTIDE SEQUENCE</scope>
    <source>
        <strain evidence="3">A1</strain>
    </source>
</reference>
<reference evidence="4" key="4">
    <citation type="submission" date="2013-04" db="EMBL/GenBank/DDBJ databases">
        <authorList>
            <person name="Chen J."/>
            <person name="Hu Y."/>
            <person name="Yin Y."/>
            <person name="Wang B."/>
            <person name="Zhu Y."/>
        </authorList>
    </citation>
    <scope>NUCLEOTIDE SEQUENCE</scope>
    <source>
        <strain evidence="4">Unioasis 1</strain>
    </source>
</reference>
<evidence type="ECO:0000259" key="2">
    <source>
        <dbReference type="Pfam" id="PF03067"/>
    </source>
</evidence>
<dbReference type="OrthoDB" id="8547at10239"/>
<dbReference type="CDD" id="cd21178">
    <property type="entry name" value="Fusolin-like"/>
    <property type="match status" value="1"/>
</dbReference>
<dbReference type="KEGG" id="vg:5176509"/>
<accession>A0EYV2</accession>
<dbReference type="RefSeq" id="YP_874242.1">
    <property type="nucleotide sequence ID" value="NC_008586.1"/>
</dbReference>
<evidence type="ECO:0000313" key="4">
    <source>
        <dbReference type="EMBL" id="AGS47905.1"/>
    </source>
</evidence>
<dbReference type="InterPro" id="IPR004302">
    <property type="entry name" value="Cellulose/chitin-bd_N"/>
</dbReference>
<dbReference type="InterPro" id="IPR051024">
    <property type="entry name" value="GlcNAc_Chitin_IntDeg"/>
</dbReference>
<dbReference type="PANTHER" id="PTHR34823:SF1">
    <property type="entry name" value="CHITIN-BINDING TYPE-4 DOMAIN-CONTAINING PROTEIN"/>
    <property type="match status" value="1"/>
</dbReference>
<keyword evidence="6" id="KW-1185">Reference proteome</keyword>
<dbReference type="EMBL" id="MZ394738">
    <property type="protein sequence ID" value="QWV59682.1"/>
    <property type="molecule type" value="Genomic_DNA"/>
</dbReference>
<evidence type="ECO:0000313" key="3">
    <source>
        <dbReference type="EMBL" id="ABI35732.1"/>
    </source>
</evidence>
<dbReference type="InterPro" id="IPR014756">
    <property type="entry name" value="Ig_E-set"/>
</dbReference>
<dbReference type="CAZy" id="AA10">
    <property type="family name" value="Auxiliary Activities 10"/>
</dbReference>
<protein>
    <submittedName>
        <fullName evidence="3">Gp37</fullName>
    </submittedName>
</protein>
<dbReference type="EMBL" id="KC960018">
    <property type="protein sequence ID" value="AGS47905.1"/>
    <property type="molecule type" value="Genomic_DNA"/>
</dbReference>
<reference evidence="3 6" key="1">
    <citation type="journal article" date="2006" name="J. Microbiol.">
        <title>Morphological, phylogenetic and biological characteristics of Ectropis obliqua single-nucleocapsid nucleopolyhedrovirus.</title>
        <authorList>
            <person name="Ma X.C."/>
            <person name="Xu H.J."/>
            <person name="Tang M.J."/>
            <person name="Xiao Q."/>
            <person name="Hong J."/>
            <person name="Zhang C.X."/>
        </authorList>
    </citation>
    <scope>NUCLEOTIDE SEQUENCE [LARGE SCALE GENOMIC DNA]</scope>
    <source>
        <strain evidence="3 6">A1</strain>
    </source>
</reference>
<dbReference type="Proteomes" id="UP000214344">
    <property type="component" value="Segment"/>
</dbReference>
<dbReference type="EMBL" id="DQ837165">
    <property type="protein sequence ID" value="ABI35732.1"/>
    <property type="molecule type" value="Genomic_DNA"/>
</dbReference>